<keyword evidence="2 8" id="KW-0813">Transport</keyword>
<evidence type="ECO:0000313" key="11">
    <source>
        <dbReference type="EMBL" id="CAK9264594.1"/>
    </source>
</evidence>
<feature type="transmembrane region" description="Helical" evidence="8">
    <location>
        <begin position="421"/>
        <end position="442"/>
    </location>
</feature>
<evidence type="ECO:0000256" key="7">
    <source>
        <dbReference type="ARBA" id="ARBA00023136"/>
    </source>
</evidence>
<dbReference type="InterPro" id="IPR007274">
    <property type="entry name" value="Cop_transporter"/>
</dbReference>
<evidence type="ECO:0000256" key="5">
    <source>
        <dbReference type="ARBA" id="ARBA00022982"/>
    </source>
</evidence>
<feature type="region of interest" description="Disordered" evidence="9">
    <location>
        <begin position="1"/>
        <end position="21"/>
    </location>
</feature>
<feature type="transmembrane region" description="Helical" evidence="8">
    <location>
        <begin position="193"/>
        <end position="214"/>
    </location>
</feature>
<evidence type="ECO:0000256" key="3">
    <source>
        <dbReference type="ARBA" id="ARBA00022692"/>
    </source>
</evidence>
<keyword evidence="8" id="KW-0186">Copper</keyword>
<feature type="transmembrane region" description="Helical" evidence="8">
    <location>
        <begin position="384"/>
        <end position="401"/>
    </location>
</feature>
<evidence type="ECO:0000256" key="9">
    <source>
        <dbReference type="SAM" id="MobiDB-lite"/>
    </source>
</evidence>
<comment type="caution">
    <text evidence="8">Lacks conserved residue(s) required for the propagation of feature annotation.</text>
</comment>
<keyword evidence="5" id="KW-0249">Electron transport</keyword>
<accession>A0ABP0WCP0</accession>
<dbReference type="SMART" id="SM00665">
    <property type="entry name" value="B561"/>
    <property type="match status" value="1"/>
</dbReference>
<dbReference type="PANTHER" id="PTHR12483">
    <property type="entry name" value="SOLUTE CARRIER FAMILY 31 COPPER TRANSPORTERS"/>
    <property type="match status" value="1"/>
</dbReference>
<keyword evidence="4 8" id="KW-0187">Copper transport</keyword>
<feature type="transmembrane region" description="Helical" evidence="8">
    <location>
        <begin position="226"/>
        <end position="245"/>
    </location>
</feature>
<feature type="transmembrane region" description="Helical" evidence="8">
    <location>
        <begin position="301"/>
        <end position="325"/>
    </location>
</feature>
<keyword evidence="8" id="KW-0406">Ion transport</keyword>
<dbReference type="Proteomes" id="UP001497444">
    <property type="component" value="Chromosome 17"/>
</dbReference>
<evidence type="ECO:0000256" key="1">
    <source>
        <dbReference type="ARBA" id="ARBA00006921"/>
    </source>
</evidence>
<proteinExistence type="inferred from homology"/>
<organism evidence="11 12">
    <name type="scientific">Sphagnum jensenii</name>
    <dbReference type="NCBI Taxonomy" id="128206"/>
    <lineage>
        <taxon>Eukaryota</taxon>
        <taxon>Viridiplantae</taxon>
        <taxon>Streptophyta</taxon>
        <taxon>Embryophyta</taxon>
        <taxon>Bryophyta</taxon>
        <taxon>Sphagnophytina</taxon>
        <taxon>Sphagnopsida</taxon>
        <taxon>Sphagnales</taxon>
        <taxon>Sphagnaceae</taxon>
        <taxon>Sphagnum</taxon>
    </lineage>
</organism>
<evidence type="ECO:0000259" key="10">
    <source>
        <dbReference type="PROSITE" id="PS50939"/>
    </source>
</evidence>
<keyword evidence="12" id="KW-1185">Reference proteome</keyword>
<dbReference type="Gene3D" id="1.20.120.1770">
    <property type="match status" value="1"/>
</dbReference>
<name>A0ABP0WCP0_9BRYO</name>
<feature type="compositionally biased region" description="Low complexity" evidence="9">
    <location>
        <begin position="9"/>
        <end position="21"/>
    </location>
</feature>
<dbReference type="InterPro" id="IPR006593">
    <property type="entry name" value="Cyt_b561/ferric_Rdtase_TM"/>
</dbReference>
<gene>
    <name evidence="11" type="ORF">CSSPJE1EN1_LOCUS10072</name>
</gene>
<keyword evidence="3 8" id="KW-0812">Transmembrane</keyword>
<keyword evidence="6 8" id="KW-1133">Transmembrane helix</keyword>
<dbReference type="EMBL" id="OZ020112">
    <property type="protein sequence ID" value="CAK9264594.1"/>
    <property type="molecule type" value="Genomic_DNA"/>
</dbReference>
<dbReference type="Pfam" id="PF03188">
    <property type="entry name" value="Cytochrom_B561"/>
    <property type="match status" value="1"/>
</dbReference>
<evidence type="ECO:0000313" key="12">
    <source>
        <dbReference type="Proteomes" id="UP001497444"/>
    </source>
</evidence>
<comment type="subcellular location">
    <subcellularLocation>
        <location evidence="8">Membrane</location>
        <topology evidence="8">Multi-pass membrane protein</topology>
    </subcellularLocation>
</comment>
<keyword evidence="7 8" id="KW-0472">Membrane</keyword>
<dbReference type="PROSITE" id="PS50939">
    <property type="entry name" value="CYTOCHROME_B561"/>
    <property type="match status" value="1"/>
</dbReference>
<comment type="similarity">
    <text evidence="1 8">Belongs to the copper transporter (Ctr) (TC 1.A.56) family. SLC31A subfamily.</text>
</comment>
<protein>
    <recommendedName>
        <fullName evidence="8">Copper transport protein</fullName>
    </recommendedName>
</protein>
<feature type="domain" description="Cytochrome b561" evidence="10">
    <location>
        <begin position="227"/>
        <end position="443"/>
    </location>
</feature>
<evidence type="ECO:0000256" key="8">
    <source>
        <dbReference type="RuleBase" id="RU367022"/>
    </source>
</evidence>
<feature type="transmembrane region" description="Helical" evidence="8">
    <location>
        <begin position="49"/>
        <end position="69"/>
    </location>
</feature>
<sequence>MNMSGGGTSSNNTSNTTTDTSSSSMVFSTQLPFNLLFSGWVVSTSGQLAGAWFACFFLAISFQVLQAVSSRLEARWHRKLSKQLGQQASKSKKGVDDGGPEAGGDGEVVCCSTEDDVQNNSGPPYKWWMAFSRIDIARAVLRFIMVCVVYLMMLAVMSFNVAIFFAITSGIFVGTLFQGRRGYSSSMFCDVNMASYGVAAYTAPASSCSTVSVLPEPNRTTARLALLVRAASITFLVLVLVWVMNVEGGLGWVDASLFGWHAFLFTLAVPVLMSEAVLAFSAPIFDMVPLFRSRDRQLAAVVLHASLNVLSLICVPLGLSAIVYYKKLSAQPIAYPFFTLYSSHSWMGVTTLVIWGSQFGLGIYKRFVTLGSKRRQFVSSLHSFLGKVTYVAGLATCATGLEDMQSSDLSGVSYDAHSTFSLMAAAGSIVLIFLGMAVFAVLEVKRSAELVMTTLPQVSRVNHTEKDLDS</sequence>
<reference evidence="11" key="1">
    <citation type="submission" date="2024-02" db="EMBL/GenBank/DDBJ databases">
        <authorList>
            <consortium name="ELIXIR-Norway"/>
            <consortium name="Elixir Norway"/>
        </authorList>
    </citation>
    <scope>NUCLEOTIDE SEQUENCE</scope>
</reference>
<dbReference type="Pfam" id="PF04145">
    <property type="entry name" value="Ctr"/>
    <property type="match status" value="1"/>
</dbReference>
<evidence type="ECO:0000256" key="2">
    <source>
        <dbReference type="ARBA" id="ARBA00022448"/>
    </source>
</evidence>
<evidence type="ECO:0000256" key="4">
    <source>
        <dbReference type="ARBA" id="ARBA00022796"/>
    </source>
</evidence>
<feature type="transmembrane region" description="Helical" evidence="8">
    <location>
        <begin position="345"/>
        <end position="364"/>
    </location>
</feature>
<evidence type="ECO:0000256" key="6">
    <source>
        <dbReference type="ARBA" id="ARBA00022989"/>
    </source>
</evidence>
<feature type="transmembrane region" description="Helical" evidence="8">
    <location>
        <begin position="257"/>
        <end position="280"/>
    </location>
</feature>
<feature type="transmembrane region" description="Helical" evidence="8">
    <location>
        <begin position="143"/>
        <end position="173"/>
    </location>
</feature>